<name>A0ACC2NK62_9HYME</name>
<organism evidence="1 2">
    <name type="scientific">Eretmocerus hayati</name>
    <dbReference type="NCBI Taxonomy" id="131215"/>
    <lineage>
        <taxon>Eukaryota</taxon>
        <taxon>Metazoa</taxon>
        <taxon>Ecdysozoa</taxon>
        <taxon>Arthropoda</taxon>
        <taxon>Hexapoda</taxon>
        <taxon>Insecta</taxon>
        <taxon>Pterygota</taxon>
        <taxon>Neoptera</taxon>
        <taxon>Endopterygota</taxon>
        <taxon>Hymenoptera</taxon>
        <taxon>Apocrita</taxon>
        <taxon>Proctotrupomorpha</taxon>
        <taxon>Chalcidoidea</taxon>
        <taxon>Aphelinidae</taxon>
        <taxon>Aphelininae</taxon>
        <taxon>Eretmocerus</taxon>
    </lineage>
</organism>
<comment type="caution">
    <text evidence="1">The sequence shown here is derived from an EMBL/GenBank/DDBJ whole genome shotgun (WGS) entry which is preliminary data.</text>
</comment>
<evidence type="ECO:0000313" key="1">
    <source>
        <dbReference type="EMBL" id="KAJ8671573.1"/>
    </source>
</evidence>
<dbReference type="Proteomes" id="UP001239111">
    <property type="component" value="Chromosome 3"/>
</dbReference>
<reference evidence="1" key="1">
    <citation type="submission" date="2023-04" db="EMBL/GenBank/DDBJ databases">
        <title>A chromosome-level genome assembly of the parasitoid wasp Eretmocerus hayati.</title>
        <authorList>
            <person name="Zhong Y."/>
            <person name="Liu S."/>
            <person name="Liu Y."/>
        </authorList>
    </citation>
    <scope>NUCLEOTIDE SEQUENCE</scope>
    <source>
        <strain evidence="1">ZJU_SS_LIU_2023</strain>
    </source>
</reference>
<evidence type="ECO:0000313" key="2">
    <source>
        <dbReference type="Proteomes" id="UP001239111"/>
    </source>
</evidence>
<sequence>MDAESRVRYNTNFSHEQDGGDIELRSEKMNPRVNQQFNSHALSQKSQDQSRQDMRLTIDNQTDRLRVQNMYVQQNFKLNPENRQSRANQSQESQMSQNLSDNHQPTASNNQQYQARPREDTRQGRIFESAYVDQSDSSDDEYPEVFAPNTDDQGNTAYGNHQDPNHATMTSKESVLTYLIVDIYEDKEENSENQNILTSTIITEKCVLKKIDKNTALIFYSPNLSGEEIDIGYVLQSDTEPIPKSWIMYRAQIIMRCIDMELAKYFIINRDSLDQYIQNNPAFDVDDLVLVIYDENAKTVEEKEGNTDILPTNTENGFAQGCETMDTSDLEHKIDENTKAVENLTEVLDKFLKIHKTKPCSIQELSKVSGISFPILDIDEFVKLEEKLKSDEFLKARMNKFLEINIVPKNKIQSTMAAILKKFFDNSTLQNITASRIRPNKVLFKTTILYQLIEDVMLTMYENPQEIIDSVGTVINNNKPTTNNNTNTKDR</sequence>
<proteinExistence type="predicted"/>
<protein>
    <submittedName>
        <fullName evidence="1">Uncharacterized protein</fullName>
    </submittedName>
</protein>
<accession>A0ACC2NK62</accession>
<dbReference type="EMBL" id="CM056743">
    <property type="protein sequence ID" value="KAJ8671573.1"/>
    <property type="molecule type" value="Genomic_DNA"/>
</dbReference>
<keyword evidence="2" id="KW-1185">Reference proteome</keyword>
<gene>
    <name evidence="1" type="ORF">QAD02_002832</name>
</gene>